<keyword evidence="1" id="KW-1133">Transmembrane helix</keyword>
<organism evidence="2 3">
    <name type="scientific">Virgisporangium aliadipatigenens</name>
    <dbReference type="NCBI Taxonomy" id="741659"/>
    <lineage>
        <taxon>Bacteria</taxon>
        <taxon>Bacillati</taxon>
        <taxon>Actinomycetota</taxon>
        <taxon>Actinomycetes</taxon>
        <taxon>Micromonosporales</taxon>
        <taxon>Micromonosporaceae</taxon>
        <taxon>Virgisporangium</taxon>
    </lineage>
</organism>
<feature type="transmembrane region" description="Helical" evidence="1">
    <location>
        <begin position="223"/>
        <end position="239"/>
    </location>
</feature>
<proteinExistence type="predicted"/>
<dbReference type="SUPFAM" id="SSF48452">
    <property type="entry name" value="TPR-like"/>
    <property type="match status" value="1"/>
</dbReference>
<evidence type="ECO:0008006" key="4">
    <source>
        <dbReference type="Google" id="ProtNLM"/>
    </source>
</evidence>
<dbReference type="InterPro" id="IPR019734">
    <property type="entry name" value="TPR_rpt"/>
</dbReference>
<evidence type="ECO:0000256" key="1">
    <source>
        <dbReference type="SAM" id="Phobius"/>
    </source>
</evidence>
<keyword evidence="3" id="KW-1185">Reference proteome</keyword>
<comment type="caution">
    <text evidence="2">The sequence shown here is derived from an EMBL/GenBank/DDBJ whole genome shotgun (WGS) entry which is preliminary data.</text>
</comment>
<accession>A0A8J3YKU9</accession>
<reference evidence="2" key="1">
    <citation type="submission" date="2021-01" db="EMBL/GenBank/DDBJ databases">
        <title>Whole genome shotgun sequence of Virgisporangium aliadipatigenens NBRC 105644.</title>
        <authorList>
            <person name="Komaki H."/>
            <person name="Tamura T."/>
        </authorList>
    </citation>
    <scope>NUCLEOTIDE SEQUENCE</scope>
    <source>
        <strain evidence="2">NBRC 105644</strain>
    </source>
</reference>
<dbReference type="AlphaFoldDB" id="A0A8J3YKU9"/>
<protein>
    <recommendedName>
        <fullName evidence="4">Tetratricopeptide repeat protein</fullName>
    </recommendedName>
</protein>
<sequence length="355" mass="38429">MTTGRLATADRLIDIGRVDDATAMVRDVLVETPRDVRALCTLARCHDLAGNHRRTLAAADAAIAADPRSEWAFRLRSMALRKLGRPVESVPAAERAVELDPQWWGGHRALALALVAAGRVPEAYRVAQRVRAIAPQRADTFYLFTDVYEAAGELSAARREYLAGLAVAPTEPWLLGGLAYLDRLARRDGTAARRYAALLSARPAVDWYRLRCRQAIVAAQRRWGLVGLLVALPFVLSWQPGPGSVARAFLALAVVTGWVALVLRAHRGLGRVWRAEARRAGPAFGLVLPVLMLAAAGPFAAFVGFGVLVALCLLALPAYAPAAVLVGHDLRELAFRSRRRAAFRTAIGGPPPEPR</sequence>
<keyword evidence="1" id="KW-0812">Transmembrane</keyword>
<feature type="transmembrane region" description="Helical" evidence="1">
    <location>
        <begin position="283"/>
        <end position="302"/>
    </location>
</feature>
<evidence type="ECO:0000313" key="2">
    <source>
        <dbReference type="EMBL" id="GIJ45741.1"/>
    </source>
</evidence>
<dbReference type="Gene3D" id="1.25.40.10">
    <property type="entry name" value="Tetratricopeptide repeat domain"/>
    <property type="match status" value="1"/>
</dbReference>
<evidence type="ECO:0000313" key="3">
    <source>
        <dbReference type="Proteomes" id="UP000619260"/>
    </source>
</evidence>
<feature type="transmembrane region" description="Helical" evidence="1">
    <location>
        <begin position="245"/>
        <end position="263"/>
    </location>
</feature>
<dbReference type="SMART" id="SM00028">
    <property type="entry name" value="TPR"/>
    <property type="match status" value="4"/>
</dbReference>
<name>A0A8J3YKU9_9ACTN</name>
<dbReference type="EMBL" id="BOPF01000008">
    <property type="protein sequence ID" value="GIJ45741.1"/>
    <property type="molecule type" value="Genomic_DNA"/>
</dbReference>
<dbReference type="RefSeq" id="WP_203899290.1">
    <property type="nucleotide sequence ID" value="NZ_BOPF01000008.1"/>
</dbReference>
<dbReference type="InterPro" id="IPR011990">
    <property type="entry name" value="TPR-like_helical_dom_sf"/>
</dbReference>
<gene>
    <name evidence="2" type="ORF">Val02_26270</name>
</gene>
<keyword evidence="1" id="KW-0472">Membrane</keyword>
<feature type="transmembrane region" description="Helical" evidence="1">
    <location>
        <begin position="308"/>
        <end position="330"/>
    </location>
</feature>
<dbReference type="Proteomes" id="UP000619260">
    <property type="component" value="Unassembled WGS sequence"/>
</dbReference>